<dbReference type="OrthoDB" id="313308at2759"/>
<evidence type="ECO:0000256" key="6">
    <source>
        <dbReference type="ARBA" id="ARBA00023069"/>
    </source>
</evidence>
<sequence>NFLFPPLAIAKGLKINSEASYSFKSKVALPALRAHEPSHKFVRKCSIPISERKSSLPPLISSRSGKSPSNSSRSLSKVQNNKDLKSSEKMASVLTLPSHMSGFLHQLGSGQTGVFSYVSYPAAILPNHRHRYKPPPFHHHHRRSPPVSLSSTMNLSRDRRQFKGIPPQSLKANVSPTEEALFRQREVEKRSYLRKKILPDIKGRVSSLNSSGSSSQRSSPPSLINSNDVRSTLNRSRTRKRITRDRPPMGRKHCDIQTDAWLEEINDKPPEFEIGIQTSIDDVSRPPTPKLAFQPSGIDKSTQILPDDPELFIFDEEVTIVLEDLVGKTLEQSLIEVVEEEELAAITQQKLHFQTKKVIALSSS</sequence>
<organism evidence="10">
    <name type="scientific">Lepeophtheirus salmonis</name>
    <name type="common">Salmon louse</name>
    <name type="synonym">Caligus salmonis</name>
    <dbReference type="NCBI Taxonomy" id="72036"/>
    <lineage>
        <taxon>Eukaryota</taxon>
        <taxon>Metazoa</taxon>
        <taxon>Ecdysozoa</taxon>
        <taxon>Arthropoda</taxon>
        <taxon>Crustacea</taxon>
        <taxon>Multicrustacea</taxon>
        <taxon>Hexanauplia</taxon>
        <taxon>Copepoda</taxon>
        <taxon>Siphonostomatoida</taxon>
        <taxon>Caligidae</taxon>
        <taxon>Lepeophtheirus</taxon>
    </lineage>
</organism>
<evidence type="ECO:0000256" key="7">
    <source>
        <dbReference type="ARBA" id="ARBA00023212"/>
    </source>
</evidence>
<dbReference type="InterPro" id="IPR009290">
    <property type="entry name" value="Radial_spoke_3"/>
</dbReference>
<evidence type="ECO:0000256" key="5">
    <source>
        <dbReference type="ARBA" id="ARBA00022846"/>
    </source>
</evidence>
<keyword evidence="7" id="KW-0206">Cytoskeleton</keyword>
<keyword evidence="6" id="KW-0969">Cilium</keyword>
<evidence type="ECO:0000256" key="3">
    <source>
        <dbReference type="ARBA" id="ARBA00022490"/>
    </source>
</evidence>
<feature type="region of interest" description="Disordered" evidence="9">
    <location>
        <begin position="54"/>
        <end position="87"/>
    </location>
</feature>
<keyword evidence="4" id="KW-0597">Phosphoprotein</keyword>
<feature type="compositionally biased region" description="Low complexity" evidence="9">
    <location>
        <begin position="61"/>
        <end position="76"/>
    </location>
</feature>
<keyword evidence="5" id="KW-0282">Flagellum</keyword>
<dbReference type="AlphaFoldDB" id="A0A0K2U555"/>
<feature type="region of interest" description="Disordered" evidence="9">
    <location>
        <begin position="133"/>
        <end position="153"/>
    </location>
</feature>
<evidence type="ECO:0000256" key="4">
    <source>
        <dbReference type="ARBA" id="ARBA00022553"/>
    </source>
</evidence>
<reference evidence="10" key="1">
    <citation type="submission" date="2014-05" db="EMBL/GenBank/DDBJ databases">
        <authorList>
            <person name="Chronopoulou M."/>
        </authorList>
    </citation>
    <scope>NUCLEOTIDE SEQUENCE</scope>
    <source>
        <tissue evidence="10">Whole organism</tissue>
    </source>
</reference>
<evidence type="ECO:0000313" key="10">
    <source>
        <dbReference type="EMBL" id="CDW33190.1"/>
    </source>
</evidence>
<proteinExistence type="inferred from homology"/>
<evidence type="ECO:0000256" key="8">
    <source>
        <dbReference type="ARBA" id="ARBA00023273"/>
    </source>
</evidence>
<dbReference type="PANTHER" id="PTHR21648:SF0">
    <property type="entry name" value="RADIAL SPOKE HEAD PROTEIN 3 HOMOLOG"/>
    <property type="match status" value="1"/>
</dbReference>
<keyword evidence="8" id="KW-0966">Cell projection</keyword>
<evidence type="ECO:0000256" key="9">
    <source>
        <dbReference type="SAM" id="MobiDB-lite"/>
    </source>
</evidence>
<name>A0A0K2U555_LEPSM</name>
<feature type="region of interest" description="Disordered" evidence="9">
    <location>
        <begin position="204"/>
        <end position="253"/>
    </location>
</feature>
<feature type="non-terminal residue" evidence="10">
    <location>
        <position position="1"/>
    </location>
</feature>
<feature type="compositionally biased region" description="Low complexity" evidence="9">
    <location>
        <begin position="204"/>
        <end position="226"/>
    </location>
</feature>
<dbReference type="GO" id="GO:0005929">
    <property type="term" value="C:cilium"/>
    <property type="evidence" value="ECO:0007669"/>
    <property type="project" value="TreeGrafter"/>
</dbReference>
<dbReference type="Pfam" id="PF06098">
    <property type="entry name" value="Radial_spoke_3"/>
    <property type="match status" value="1"/>
</dbReference>
<comment type="similarity">
    <text evidence="2">Belongs to the flagellar radial spoke RSP3 family.</text>
</comment>
<comment type="subcellular location">
    <subcellularLocation>
        <location evidence="1">Cytoplasm</location>
        <location evidence="1">Cytoskeleton</location>
        <location evidence="1">Flagellum axoneme</location>
    </subcellularLocation>
</comment>
<keyword evidence="3" id="KW-0963">Cytoplasm</keyword>
<evidence type="ECO:0000256" key="1">
    <source>
        <dbReference type="ARBA" id="ARBA00004611"/>
    </source>
</evidence>
<dbReference type="PANTHER" id="PTHR21648">
    <property type="entry name" value="FLAGELLAR RADIAL SPOKE PROTEIN 3"/>
    <property type="match status" value="1"/>
</dbReference>
<feature type="compositionally biased region" description="Basic and acidic residues" evidence="9">
    <location>
        <begin position="244"/>
        <end position="253"/>
    </location>
</feature>
<feature type="compositionally biased region" description="Basic residues" evidence="9">
    <location>
        <begin position="133"/>
        <end position="144"/>
    </location>
</feature>
<protein>
    <submittedName>
        <fullName evidence="10">Radial spoke head protein 3 homolog [Hydra vulgaris]</fullName>
    </submittedName>
</protein>
<accession>A0A0K2U555</accession>
<evidence type="ECO:0000256" key="2">
    <source>
        <dbReference type="ARBA" id="ARBA00006737"/>
    </source>
</evidence>
<dbReference type="EMBL" id="HACA01015829">
    <property type="protein sequence ID" value="CDW33190.1"/>
    <property type="molecule type" value="Transcribed_RNA"/>
</dbReference>